<comment type="catalytic activity">
    <reaction evidence="4">
        <text>(S)-ureidoglycolate = urea + glyoxylate</text>
        <dbReference type="Rhea" id="RHEA:11304"/>
        <dbReference type="ChEBI" id="CHEBI:16199"/>
        <dbReference type="ChEBI" id="CHEBI:36655"/>
        <dbReference type="ChEBI" id="CHEBI:57296"/>
        <dbReference type="EC" id="4.3.2.3"/>
    </reaction>
</comment>
<evidence type="ECO:0000256" key="2">
    <source>
        <dbReference type="ARBA" id="ARBA00022631"/>
    </source>
</evidence>
<dbReference type="CDD" id="cd20298">
    <property type="entry name" value="cupin_UAH"/>
    <property type="match status" value="1"/>
</dbReference>
<organism evidence="5 6">
    <name type="scientific">Polynucleobacter kasalickyi</name>
    <dbReference type="NCBI Taxonomy" id="1938817"/>
    <lineage>
        <taxon>Bacteria</taxon>
        <taxon>Pseudomonadati</taxon>
        <taxon>Pseudomonadota</taxon>
        <taxon>Betaproteobacteria</taxon>
        <taxon>Burkholderiales</taxon>
        <taxon>Burkholderiaceae</taxon>
        <taxon>Polynucleobacter</taxon>
    </lineage>
</organism>
<name>A0A1W2BCB9_9BURK</name>
<keyword evidence="3 5" id="KW-0456">Lyase</keyword>
<sequence length="170" mass="18906">MKTIQLTPLNQENFKSFGEFITLENANQFKINGGSTDRFHALSSVDTEANGGRTIVSMFRGQAFHLPFELKVMERHPLGSQTFIPLNPNAGQRYLIVVAPAECKNEVEVVDHLTAFIAQGFEGVTYAKGVWHHPLISLDEVNDFIVIDRLGPGNNCDEIPITSRLVINNP</sequence>
<dbReference type="InterPro" id="IPR024060">
    <property type="entry name" value="Ureidoglycolate_lyase_dom_sf"/>
</dbReference>
<dbReference type="Gene3D" id="2.60.120.480">
    <property type="entry name" value="Ureidoglycolate hydrolase"/>
    <property type="match status" value="1"/>
</dbReference>
<protein>
    <submittedName>
        <fullName evidence="5">Ureidoglycolate lyase</fullName>
    </submittedName>
</protein>
<dbReference type="PANTHER" id="PTHR21221:SF1">
    <property type="entry name" value="UREIDOGLYCOLATE LYASE"/>
    <property type="match status" value="1"/>
</dbReference>
<evidence type="ECO:0000313" key="5">
    <source>
        <dbReference type="EMBL" id="SMC70637.1"/>
    </source>
</evidence>
<dbReference type="Pfam" id="PF04115">
    <property type="entry name" value="Ureidogly_lyase"/>
    <property type="match status" value="1"/>
</dbReference>
<dbReference type="STRING" id="1938817.SAMN06296008_11256"/>
<accession>A0A1W2BCB9</accession>
<dbReference type="GO" id="GO:0050385">
    <property type="term" value="F:ureidoglycolate lyase activity"/>
    <property type="evidence" value="ECO:0007669"/>
    <property type="project" value="UniProtKB-EC"/>
</dbReference>
<dbReference type="NCBIfam" id="NF009932">
    <property type="entry name" value="PRK13395.1"/>
    <property type="match status" value="1"/>
</dbReference>
<dbReference type="InterPro" id="IPR047233">
    <property type="entry name" value="UAH_cupin"/>
</dbReference>
<dbReference type="OrthoDB" id="9804602at2"/>
<dbReference type="RefSeq" id="WP_084284816.1">
    <property type="nucleotide sequence ID" value="NZ_FWXJ01000012.1"/>
</dbReference>
<dbReference type="PIRSF" id="PIRSF017306">
    <property type="entry name" value="Ureidogly_hydro"/>
    <property type="match status" value="1"/>
</dbReference>
<keyword evidence="2" id="KW-0659">Purine metabolism</keyword>
<dbReference type="InterPro" id="IPR007247">
    <property type="entry name" value="Ureidogly_lyase"/>
</dbReference>
<evidence type="ECO:0000256" key="4">
    <source>
        <dbReference type="ARBA" id="ARBA00047684"/>
    </source>
</evidence>
<dbReference type="SUPFAM" id="SSF51182">
    <property type="entry name" value="RmlC-like cupins"/>
    <property type="match status" value="1"/>
</dbReference>
<reference evidence="5 6" key="1">
    <citation type="submission" date="2017-04" db="EMBL/GenBank/DDBJ databases">
        <authorList>
            <person name="Afonso C.L."/>
            <person name="Miller P.J."/>
            <person name="Scott M.A."/>
            <person name="Spackman E."/>
            <person name="Goraichik I."/>
            <person name="Dimitrov K.M."/>
            <person name="Suarez D.L."/>
            <person name="Swayne D.E."/>
        </authorList>
    </citation>
    <scope>NUCLEOTIDE SEQUENCE [LARGE SCALE GENOMIC DNA]</scope>
    <source>
        <strain evidence="5 6">VK13</strain>
    </source>
</reference>
<dbReference type="EMBL" id="FWXJ01000012">
    <property type="protein sequence ID" value="SMC70637.1"/>
    <property type="molecule type" value="Genomic_DNA"/>
</dbReference>
<comment type="subunit">
    <text evidence="1">Homodimer.</text>
</comment>
<keyword evidence="6" id="KW-1185">Reference proteome</keyword>
<gene>
    <name evidence="5" type="ORF">SAMN06296008_11256</name>
</gene>
<dbReference type="PANTHER" id="PTHR21221">
    <property type="entry name" value="UREIDOGLYCOLATE HYDROLASE"/>
    <property type="match status" value="1"/>
</dbReference>
<dbReference type="GO" id="GO:0004848">
    <property type="term" value="F:ureidoglycolate hydrolase activity"/>
    <property type="evidence" value="ECO:0007669"/>
    <property type="project" value="InterPro"/>
</dbReference>
<dbReference type="GO" id="GO:0006144">
    <property type="term" value="P:purine nucleobase metabolic process"/>
    <property type="evidence" value="ECO:0007669"/>
    <property type="project" value="UniProtKB-KW"/>
</dbReference>
<evidence type="ECO:0000313" key="6">
    <source>
        <dbReference type="Proteomes" id="UP000192708"/>
    </source>
</evidence>
<evidence type="ECO:0000256" key="3">
    <source>
        <dbReference type="ARBA" id="ARBA00023239"/>
    </source>
</evidence>
<dbReference type="InterPro" id="IPR011051">
    <property type="entry name" value="RmlC_Cupin_sf"/>
</dbReference>
<evidence type="ECO:0000256" key="1">
    <source>
        <dbReference type="ARBA" id="ARBA00011738"/>
    </source>
</evidence>
<dbReference type="GO" id="GO:0000256">
    <property type="term" value="P:allantoin catabolic process"/>
    <property type="evidence" value="ECO:0007669"/>
    <property type="project" value="InterPro"/>
</dbReference>
<dbReference type="AlphaFoldDB" id="A0A1W2BCB9"/>
<proteinExistence type="predicted"/>
<dbReference type="Proteomes" id="UP000192708">
    <property type="component" value="Unassembled WGS sequence"/>
</dbReference>